<evidence type="ECO:0000256" key="1">
    <source>
        <dbReference type="SAM" id="SignalP"/>
    </source>
</evidence>
<dbReference type="InterPro" id="IPR035959">
    <property type="entry name" value="RutC-like_sf"/>
</dbReference>
<dbReference type="Proteomes" id="UP000245216">
    <property type="component" value="Unassembled WGS sequence"/>
</dbReference>
<evidence type="ECO:0000313" key="4">
    <source>
        <dbReference type="Proteomes" id="UP000245216"/>
    </source>
</evidence>
<protein>
    <submittedName>
        <fullName evidence="3">RidA family protein</fullName>
    </submittedName>
</protein>
<dbReference type="PANTHER" id="PTHR11803">
    <property type="entry name" value="2-IMINOBUTANOATE/2-IMINOPROPANOATE DEAMINASE RIDA"/>
    <property type="match status" value="1"/>
</dbReference>
<feature type="chain" id="PRO_5044580891" evidence="1">
    <location>
        <begin position="23"/>
        <end position="163"/>
    </location>
</feature>
<dbReference type="AlphaFoldDB" id="A0A2U2BNQ3"/>
<evidence type="ECO:0000313" key="3">
    <source>
        <dbReference type="EMBL" id="WBM36843.1"/>
    </source>
</evidence>
<dbReference type="GO" id="GO:0019239">
    <property type="term" value="F:deaminase activity"/>
    <property type="evidence" value="ECO:0007669"/>
    <property type="project" value="TreeGrafter"/>
</dbReference>
<evidence type="ECO:0000313" key="5">
    <source>
        <dbReference type="Proteomes" id="UP001211866"/>
    </source>
</evidence>
<organism evidence="2 4">
    <name type="scientific">Alcaligenes faecalis</name>
    <dbReference type="NCBI Taxonomy" id="511"/>
    <lineage>
        <taxon>Bacteria</taxon>
        <taxon>Pseudomonadati</taxon>
        <taxon>Pseudomonadota</taxon>
        <taxon>Betaproteobacteria</taxon>
        <taxon>Burkholderiales</taxon>
        <taxon>Alcaligenaceae</taxon>
        <taxon>Alcaligenes</taxon>
    </lineage>
</organism>
<dbReference type="GO" id="GO:0005829">
    <property type="term" value="C:cytosol"/>
    <property type="evidence" value="ECO:0007669"/>
    <property type="project" value="TreeGrafter"/>
</dbReference>
<reference evidence="3 5" key="3">
    <citation type="submission" date="2022-05" db="EMBL/GenBank/DDBJ databases">
        <title>Complete sequence of strain NY11312.</title>
        <authorList>
            <person name="Zhou D."/>
        </authorList>
    </citation>
    <scope>NUCLEOTIDE SEQUENCE [LARGE SCALE GENOMIC DNA]</scope>
    <source>
        <strain evidence="3 5">NY11312</strain>
    </source>
</reference>
<sequence length="163" mass="17241">MNVVKMLASAALISSLAAPALAQDVKRHPIPNSDFPILTAVEVPAGKTTVYLSGTVPAVRDKSADAASTAAYGNMQQQTESIMEQIKAQLEGMGMSVGDIIKMQAFLVAPDGGKLDFDGFMAGYSKYFGTKEQPNLPVRSAMAVQALVNPGWLVELEVTAVRP</sequence>
<dbReference type="STRING" id="511.UZ73_02515"/>
<dbReference type="Pfam" id="PF01042">
    <property type="entry name" value="Ribonuc_L-PSP"/>
    <property type="match status" value="1"/>
</dbReference>
<keyword evidence="1" id="KW-0732">Signal</keyword>
<gene>
    <name evidence="2" type="ORF">DF183_02590</name>
    <name evidence="3" type="ORF">M2J83_13605</name>
</gene>
<dbReference type="SUPFAM" id="SSF55298">
    <property type="entry name" value="YjgF-like"/>
    <property type="match status" value="1"/>
</dbReference>
<dbReference type="EMBL" id="CP096916">
    <property type="protein sequence ID" value="WBM36843.1"/>
    <property type="molecule type" value="Genomic_DNA"/>
</dbReference>
<dbReference type="Gene3D" id="3.30.1330.40">
    <property type="entry name" value="RutC-like"/>
    <property type="match status" value="1"/>
</dbReference>
<proteinExistence type="predicted"/>
<accession>A0A2U2BNQ3</accession>
<keyword evidence="5" id="KW-1185">Reference proteome</keyword>
<dbReference type="PANTHER" id="PTHR11803:SF59">
    <property type="entry name" value="ENDORIBONUCLEASE"/>
    <property type="match status" value="1"/>
</dbReference>
<dbReference type="OrthoDB" id="9803101at2"/>
<feature type="signal peptide" evidence="1">
    <location>
        <begin position="1"/>
        <end position="22"/>
    </location>
</feature>
<evidence type="ECO:0000313" key="2">
    <source>
        <dbReference type="EMBL" id="PWE15638.1"/>
    </source>
</evidence>
<reference evidence="2 4" key="2">
    <citation type="submission" date="2018-05" db="EMBL/GenBank/DDBJ databases">
        <authorList>
            <person name="Lanie J.A."/>
            <person name="Ng W.-L."/>
            <person name="Kazmierczak K.M."/>
            <person name="Andrzejewski T.M."/>
            <person name="Davidsen T.M."/>
            <person name="Wayne K.J."/>
            <person name="Tettelin H."/>
            <person name="Glass J.I."/>
            <person name="Rusch D."/>
            <person name="Podicherti R."/>
            <person name="Tsui H.-C.T."/>
            <person name="Winkler M.E."/>
        </authorList>
    </citation>
    <scope>NUCLEOTIDE SEQUENCE [LARGE SCALE GENOMIC DNA]</scope>
    <source>
        <strain evidence="2 4">YBY</strain>
    </source>
</reference>
<reference evidence="2 4" key="1">
    <citation type="submission" date="2018-05" db="EMBL/GenBank/DDBJ databases">
        <title>Genome Sequence of an Efficient Indole-Degrading Bacterium, Alcaligenes sp.YBY.</title>
        <authorList>
            <person name="Yang B."/>
        </authorList>
    </citation>
    <scope>NUCLEOTIDE SEQUENCE [LARGE SCALE GENOMIC DNA]</scope>
    <source>
        <strain evidence="2 4">YBY</strain>
    </source>
</reference>
<dbReference type="Proteomes" id="UP001211866">
    <property type="component" value="Chromosome"/>
</dbReference>
<name>A0A2U2BNQ3_ALCFA</name>
<dbReference type="CDD" id="cd06151">
    <property type="entry name" value="YjgF_YER057c_UK114_like_3"/>
    <property type="match status" value="1"/>
</dbReference>
<dbReference type="EMBL" id="QEXO01000001">
    <property type="protein sequence ID" value="PWE15638.1"/>
    <property type="molecule type" value="Genomic_DNA"/>
</dbReference>
<dbReference type="RefSeq" id="WP_042481791.1">
    <property type="nucleotide sequence ID" value="NZ_CAXOJJ010000003.1"/>
</dbReference>
<dbReference type="InterPro" id="IPR006175">
    <property type="entry name" value="YjgF/YER057c/UK114"/>
</dbReference>